<protein>
    <recommendedName>
        <fullName evidence="4">Lipoprotein</fullName>
    </recommendedName>
</protein>
<gene>
    <name evidence="2" type="ORF">Fuma_03698</name>
</gene>
<organism evidence="2 3">
    <name type="scientific">Fuerstiella marisgermanici</name>
    <dbReference type="NCBI Taxonomy" id="1891926"/>
    <lineage>
        <taxon>Bacteria</taxon>
        <taxon>Pseudomonadati</taxon>
        <taxon>Planctomycetota</taxon>
        <taxon>Planctomycetia</taxon>
        <taxon>Planctomycetales</taxon>
        <taxon>Planctomycetaceae</taxon>
        <taxon>Fuerstiella</taxon>
    </lineage>
</organism>
<dbReference type="AlphaFoldDB" id="A0A1P8WJ78"/>
<sequence length="286" mass="30283" precursor="true">MKSSRVASSLCAAAVLVLAFTAVGCSSAQETTLISRPGMEVVYDVESTGAAQISQKIRIGPYQSSAFGPYSAARLAGKKAQSGIQQVSFMEDRLISEFSLQTPTGQSADVQIGVQETGETIKTLGIWTSPKPGPISGVVTEGGRPLGYFRLRDSTDAFTPSAAPTAGEGTLTAEIVTSAGTIRHFRRLEPPPDHNAIEKFSYGAESSHSAYDLDGRTVARRDSNGVYFHQDLPSDARTCIAAEMVWRISSENQQLAAHEPTLISAGKLIYHATVATADKVTGAVAK</sequence>
<name>A0A1P8WJ78_9PLAN</name>
<evidence type="ECO:0000256" key="1">
    <source>
        <dbReference type="SAM" id="SignalP"/>
    </source>
</evidence>
<keyword evidence="3" id="KW-1185">Reference proteome</keyword>
<dbReference type="PROSITE" id="PS51257">
    <property type="entry name" value="PROKAR_LIPOPROTEIN"/>
    <property type="match status" value="1"/>
</dbReference>
<dbReference type="Proteomes" id="UP000187735">
    <property type="component" value="Chromosome"/>
</dbReference>
<dbReference type="EMBL" id="CP017641">
    <property type="protein sequence ID" value="APZ94077.1"/>
    <property type="molecule type" value="Genomic_DNA"/>
</dbReference>
<evidence type="ECO:0000313" key="3">
    <source>
        <dbReference type="Proteomes" id="UP000187735"/>
    </source>
</evidence>
<dbReference type="RefSeq" id="WP_145944247.1">
    <property type="nucleotide sequence ID" value="NZ_CP017641.1"/>
</dbReference>
<accession>A0A1P8WJ78</accession>
<keyword evidence="1" id="KW-0732">Signal</keyword>
<dbReference type="STRING" id="1891926.Fuma_03698"/>
<feature type="chain" id="PRO_5012117100" description="Lipoprotein" evidence="1">
    <location>
        <begin position="29"/>
        <end position="286"/>
    </location>
</feature>
<dbReference type="KEGG" id="fmr:Fuma_03698"/>
<reference evidence="2 3" key="1">
    <citation type="journal article" date="2016" name="Front. Microbiol.">
        <title>Fuerstia marisgermanicae gen. nov., sp. nov., an Unusual Member of the Phylum Planctomycetes from the German Wadden Sea.</title>
        <authorList>
            <person name="Kohn T."/>
            <person name="Heuer A."/>
            <person name="Jogler M."/>
            <person name="Vollmers J."/>
            <person name="Boedeker C."/>
            <person name="Bunk B."/>
            <person name="Rast P."/>
            <person name="Borchert D."/>
            <person name="Glockner I."/>
            <person name="Freese H.M."/>
            <person name="Klenk H.P."/>
            <person name="Overmann J."/>
            <person name="Kaster A.K."/>
            <person name="Rohde M."/>
            <person name="Wiegand S."/>
            <person name="Jogler C."/>
        </authorList>
    </citation>
    <scope>NUCLEOTIDE SEQUENCE [LARGE SCALE GENOMIC DNA]</scope>
    <source>
        <strain evidence="2 3">NH11</strain>
    </source>
</reference>
<evidence type="ECO:0000313" key="2">
    <source>
        <dbReference type="EMBL" id="APZ94077.1"/>
    </source>
</evidence>
<evidence type="ECO:0008006" key="4">
    <source>
        <dbReference type="Google" id="ProtNLM"/>
    </source>
</evidence>
<feature type="signal peptide" evidence="1">
    <location>
        <begin position="1"/>
        <end position="28"/>
    </location>
</feature>
<proteinExistence type="predicted"/>